<evidence type="ECO:0000256" key="3">
    <source>
        <dbReference type="ARBA" id="ARBA00046271"/>
    </source>
</evidence>
<sequence>MAKVINEISELIESCRGREVLMEALCQSAKLVAGYQMKRRPDLSHQCFNVCSEDSGEPPVLHYTLDCGLDDCEPDRITAVLAVMSNAVDLLFYPVDTIFWLAKHKVSDVRKQDSWRYVNSLLCMLSVYLHVVRTSRTFLKLSHQDVLSLARFSVDLLHTICILPKGYLWGMKHSSLYLGAISAGLGICQILTETRLTKWKVLPLRPIFGE</sequence>
<keyword evidence="5" id="KW-1185">Reference proteome</keyword>
<proteinExistence type="predicted"/>
<dbReference type="KEGG" id="der:6542511"/>
<accession>B3N6E4</accession>
<evidence type="ECO:0000256" key="1">
    <source>
        <dbReference type="ARBA" id="ARBA00023136"/>
    </source>
</evidence>
<dbReference type="EMBL" id="CH954177">
    <property type="protein sequence ID" value="EDV58113.1"/>
    <property type="molecule type" value="Genomic_DNA"/>
</dbReference>
<protein>
    <recommendedName>
        <fullName evidence="6">Peroxisomal membrane protein 11C</fullName>
    </recommendedName>
</protein>
<dbReference type="eggNOG" id="KOG4186">
    <property type="taxonomic scope" value="Eukaryota"/>
</dbReference>
<dbReference type="OMA" id="GYLWGMK"/>
<evidence type="ECO:0000313" key="5">
    <source>
        <dbReference type="Proteomes" id="UP000008711"/>
    </source>
</evidence>
<dbReference type="GO" id="GO:0005778">
    <property type="term" value="C:peroxisomal membrane"/>
    <property type="evidence" value="ECO:0007669"/>
    <property type="project" value="UniProtKB-SubCell"/>
</dbReference>
<name>B3N6E4_DROER</name>
<reference evidence="4 5" key="1">
    <citation type="journal article" date="2007" name="Nature">
        <title>Evolution of genes and genomes on the Drosophila phylogeny.</title>
        <authorList>
            <consortium name="Drosophila 12 Genomes Consortium"/>
            <person name="Clark A.G."/>
            <person name="Eisen M.B."/>
            <person name="Smith D.R."/>
            <person name="Bergman C.M."/>
            <person name="Oliver B."/>
            <person name="Markow T.A."/>
            <person name="Kaufman T.C."/>
            <person name="Kellis M."/>
            <person name="Gelbart W."/>
            <person name="Iyer V.N."/>
            <person name="Pollard D.A."/>
            <person name="Sackton T.B."/>
            <person name="Larracuente A.M."/>
            <person name="Singh N.D."/>
            <person name="Abad J.P."/>
            <person name="Abt D.N."/>
            <person name="Adryan B."/>
            <person name="Aguade M."/>
            <person name="Akashi H."/>
            <person name="Anderson W.W."/>
            <person name="Aquadro C.F."/>
            <person name="Ardell D.H."/>
            <person name="Arguello R."/>
            <person name="Artieri C.G."/>
            <person name="Barbash D.A."/>
            <person name="Barker D."/>
            <person name="Barsanti P."/>
            <person name="Batterham P."/>
            <person name="Batzoglou S."/>
            <person name="Begun D."/>
            <person name="Bhutkar A."/>
            <person name="Blanco E."/>
            <person name="Bosak S.A."/>
            <person name="Bradley R.K."/>
            <person name="Brand A.D."/>
            <person name="Brent M.R."/>
            <person name="Brooks A.N."/>
            <person name="Brown R.H."/>
            <person name="Butlin R.K."/>
            <person name="Caggese C."/>
            <person name="Calvi B.R."/>
            <person name="Bernardo de Carvalho A."/>
            <person name="Caspi A."/>
            <person name="Castrezana S."/>
            <person name="Celniker S.E."/>
            <person name="Chang J.L."/>
            <person name="Chapple C."/>
            <person name="Chatterji S."/>
            <person name="Chinwalla A."/>
            <person name="Civetta A."/>
            <person name="Clifton S.W."/>
            <person name="Comeron J.M."/>
            <person name="Costello J.C."/>
            <person name="Coyne J.A."/>
            <person name="Daub J."/>
            <person name="David R.G."/>
            <person name="Delcher A.L."/>
            <person name="Delehaunty K."/>
            <person name="Do C.B."/>
            <person name="Ebling H."/>
            <person name="Edwards K."/>
            <person name="Eickbush T."/>
            <person name="Evans J.D."/>
            <person name="Filipski A."/>
            <person name="Findeiss S."/>
            <person name="Freyhult E."/>
            <person name="Fulton L."/>
            <person name="Fulton R."/>
            <person name="Garcia A.C."/>
            <person name="Gardiner A."/>
            <person name="Garfield D.A."/>
            <person name="Garvin B.E."/>
            <person name="Gibson G."/>
            <person name="Gilbert D."/>
            <person name="Gnerre S."/>
            <person name="Godfrey J."/>
            <person name="Good R."/>
            <person name="Gotea V."/>
            <person name="Gravely B."/>
            <person name="Greenberg A.J."/>
            <person name="Griffiths-Jones S."/>
            <person name="Gross S."/>
            <person name="Guigo R."/>
            <person name="Gustafson E.A."/>
            <person name="Haerty W."/>
            <person name="Hahn M.W."/>
            <person name="Halligan D.L."/>
            <person name="Halpern A.L."/>
            <person name="Halter G.M."/>
            <person name="Han M.V."/>
            <person name="Heger A."/>
            <person name="Hillier L."/>
            <person name="Hinrichs A.S."/>
            <person name="Holmes I."/>
            <person name="Hoskins R.A."/>
            <person name="Hubisz M.J."/>
            <person name="Hultmark D."/>
            <person name="Huntley M.A."/>
            <person name="Jaffe D.B."/>
            <person name="Jagadeeshan S."/>
            <person name="Jeck W.R."/>
            <person name="Johnson J."/>
            <person name="Jones C.D."/>
            <person name="Jordan W.C."/>
            <person name="Karpen G.H."/>
            <person name="Kataoka E."/>
            <person name="Keightley P.D."/>
            <person name="Kheradpour P."/>
            <person name="Kirkness E.F."/>
            <person name="Koerich L.B."/>
            <person name="Kristiansen K."/>
            <person name="Kudrna D."/>
            <person name="Kulathinal R.J."/>
            <person name="Kumar S."/>
            <person name="Kwok R."/>
            <person name="Lander E."/>
            <person name="Langley C.H."/>
            <person name="Lapoint R."/>
            <person name="Lazzaro B.P."/>
            <person name="Lee S.J."/>
            <person name="Levesque L."/>
            <person name="Li R."/>
            <person name="Lin C.F."/>
            <person name="Lin M.F."/>
            <person name="Lindblad-Toh K."/>
            <person name="Llopart A."/>
            <person name="Long M."/>
            <person name="Low L."/>
            <person name="Lozovsky E."/>
            <person name="Lu J."/>
            <person name="Luo M."/>
            <person name="Machado C.A."/>
            <person name="Makalowski W."/>
            <person name="Marzo M."/>
            <person name="Matsuda M."/>
            <person name="Matzkin L."/>
            <person name="McAllister B."/>
            <person name="McBride C.S."/>
            <person name="McKernan B."/>
            <person name="McKernan K."/>
            <person name="Mendez-Lago M."/>
            <person name="Minx P."/>
            <person name="Mollenhauer M.U."/>
            <person name="Montooth K."/>
            <person name="Mount S.M."/>
            <person name="Mu X."/>
            <person name="Myers E."/>
            <person name="Negre B."/>
            <person name="Newfeld S."/>
            <person name="Nielsen R."/>
            <person name="Noor M.A."/>
            <person name="O'Grady P."/>
            <person name="Pachter L."/>
            <person name="Papaceit M."/>
            <person name="Parisi M.J."/>
            <person name="Parisi M."/>
            <person name="Parts L."/>
            <person name="Pedersen J.S."/>
            <person name="Pesole G."/>
            <person name="Phillippy A.M."/>
            <person name="Ponting C.P."/>
            <person name="Pop M."/>
            <person name="Porcelli D."/>
            <person name="Powell J.R."/>
            <person name="Prohaska S."/>
            <person name="Pruitt K."/>
            <person name="Puig M."/>
            <person name="Quesneville H."/>
            <person name="Ram K.R."/>
            <person name="Rand D."/>
            <person name="Rasmussen M.D."/>
            <person name="Reed L.K."/>
            <person name="Reenan R."/>
            <person name="Reily A."/>
            <person name="Remington K.A."/>
            <person name="Rieger T.T."/>
            <person name="Ritchie M.G."/>
            <person name="Robin C."/>
            <person name="Rogers Y.H."/>
            <person name="Rohde C."/>
            <person name="Rozas J."/>
            <person name="Rubenfield M.J."/>
            <person name="Ruiz A."/>
            <person name="Russo S."/>
            <person name="Salzberg S.L."/>
            <person name="Sanchez-Gracia A."/>
            <person name="Saranga D.J."/>
            <person name="Sato H."/>
            <person name="Schaeffer S.W."/>
            <person name="Schatz M.C."/>
            <person name="Schlenke T."/>
            <person name="Schwartz R."/>
            <person name="Segarra C."/>
            <person name="Singh R.S."/>
            <person name="Sirot L."/>
            <person name="Sirota M."/>
            <person name="Sisneros N.B."/>
            <person name="Smith C.D."/>
            <person name="Smith T.F."/>
            <person name="Spieth J."/>
            <person name="Stage D.E."/>
            <person name="Stark A."/>
            <person name="Stephan W."/>
            <person name="Strausberg R.L."/>
            <person name="Strempel S."/>
            <person name="Sturgill D."/>
            <person name="Sutton G."/>
            <person name="Sutton G.G."/>
            <person name="Tao W."/>
            <person name="Teichmann S."/>
            <person name="Tobari Y.N."/>
            <person name="Tomimura Y."/>
            <person name="Tsolas J.M."/>
            <person name="Valente V.L."/>
            <person name="Venter E."/>
            <person name="Venter J.C."/>
            <person name="Vicario S."/>
            <person name="Vieira F.G."/>
            <person name="Vilella A.J."/>
            <person name="Villasante A."/>
            <person name="Walenz B."/>
            <person name="Wang J."/>
            <person name="Wasserman M."/>
            <person name="Watts T."/>
            <person name="Wilson D."/>
            <person name="Wilson R.K."/>
            <person name="Wing R.A."/>
            <person name="Wolfner M.F."/>
            <person name="Wong A."/>
            <person name="Wong G.K."/>
            <person name="Wu C.I."/>
            <person name="Wu G."/>
            <person name="Yamamoto D."/>
            <person name="Yang H.P."/>
            <person name="Yang S.P."/>
            <person name="Yorke J.A."/>
            <person name="Yoshida K."/>
            <person name="Zdobnov E."/>
            <person name="Zhang P."/>
            <person name="Zhang Y."/>
            <person name="Zimin A.V."/>
            <person name="Baldwin J."/>
            <person name="Abdouelleil A."/>
            <person name="Abdulkadir J."/>
            <person name="Abebe A."/>
            <person name="Abera B."/>
            <person name="Abreu J."/>
            <person name="Acer S.C."/>
            <person name="Aftuck L."/>
            <person name="Alexander A."/>
            <person name="An P."/>
            <person name="Anderson E."/>
            <person name="Anderson S."/>
            <person name="Arachi H."/>
            <person name="Azer M."/>
            <person name="Bachantsang P."/>
            <person name="Barry A."/>
            <person name="Bayul T."/>
            <person name="Berlin A."/>
            <person name="Bessette D."/>
            <person name="Bloom T."/>
            <person name="Blye J."/>
            <person name="Boguslavskiy L."/>
            <person name="Bonnet C."/>
            <person name="Boukhgalter B."/>
            <person name="Bourzgui I."/>
            <person name="Brown A."/>
            <person name="Cahill P."/>
            <person name="Channer S."/>
            <person name="Cheshatsang Y."/>
            <person name="Chuda L."/>
            <person name="Citroen M."/>
            <person name="Collymore A."/>
            <person name="Cooke P."/>
            <person name="Costello M."/>
            <person name="D'Aco K."/>
            <person name="Daza R."/>
            <person name="De Haan G."/>
            <person name="DeGray S."/>
            <person name="DeMaso C."/>
            <person name="Dhargay N."/>
            <person name="Dooley K."/>
            <person name="Dooley E."/>
            <person name="Doricent M."/>
            <person name="Dorje P."/>
            <person name="Dorjee K."/>
            <person name="Dupes A."/>
            <person name="Elong R."/>
            <person name="Falk J."/>
            <person name="Farina A."/>
            <person name="Faro S."/>
            <person name="Ferguson D."/>
            <person name="Fisher S."/>
            <person name="Foley C.D."/>
            <person name="Franke A."/>
            <person name="Friedrich D."/>
            <person name="Gadbois L."/>
            <person name="Gearin G."/>
            <person name="Gearin C.R."/>
            <person name="Giannoukos G."/>
            <person name="Goode T."/>
            <person name="Graham J."/>
            <person name="Grandbois E."/>
            <person name="Grewal S."/>
            <person name="Gyaltsen K."/>
            <person name="Hafez N."/>
            <person name="Hagos B."/>
            <person name="Hall J."/>
            <person name="Henson C."/>
            <person name="Hollinger A."/>
            <person name="Honan T."/>
            <person name="Huard M.D."/>
            <person name="Hughes L."/>
            <person name="Hurhula B."/>
            <person name="Husby M.E."/>
            <person name="Kamat A."/>
            <person name="Kanga B."/>
            <person name="Kashin S."/>
            <person name="Khazanovich D."/>
            <person name="Kisner P."/>
            <person name="Lance K."/>
            <person name="Lara M."/>
            <person name="Lee W."/>
            <person name="Lennon N."/>
            <person name="Letendre F."/>
            <person name="LeVine R."/>
            <person name="Lipovsky A."/>
            <person name="Liu X."/>
            <person name="Liu J."/>
            <person name="Liu S."/>
            <person name="Lokyitsang T."/>
            <person name="Lokyitsang Y."/>
            <person name="Lubonja R."/>
            <person name="Lui A."/>
            <person name="MacDonald P."/>
            <person name="Magnisalis V."/>
            <person name="Maru K."/>
            <person name="Matthews C."/>
            <person name="McCusker W."/>
            <person name="McDonough S."/>
            <person name="Mehta T."/>
            <person name="Meldrim J."/>
            <person name="Meneus L."/>
            <person name="Mihai O."/>
            <person name="Mihalev A."/>
            <person name="Mihova T."/>
            <person name="Mittelman R."/>
            <person name="Mlenga V."/>
            <person name="Montmayeur A."/>
            <person name="Mulrain L."/>
            <person name="Navidi A."/>
            <person name="Naylor J."/>
            <person name="Negash T."/>
            <person name="Nguyen T."/>
            <person name="Nguyen N."/>
            <person name="Nicol R."/>
            <person name="Norbu C."/>
            <person name="Norbu N."/>
            <person name="Novod N."/>
            <person name="O'Neill B."/>
            <person name="Osman S."/>
            <person name="Markiewicz E."/>
            <person name="Oyono O.L."/>
            <person name="Patti C."/>
            <person name="Phunkhang P."/>
            <person name="Pierre F."/>
            <person name="Priest M."/>
            <person name="Raghuraman S."/>
            <person name="Rege F."/>
            <person name="Reyes R."/>
            <person name="Rise C."/>
            <person name="Rogov P."/>
            <person name="Ross K."/>
            <person name="Ryan E."/>
            <person name="Settipalli S."/>
            <person name="Shea T."/>
            <person name="Sherpa N."/>
            <person name="Shi L."/>
            <person name="Shih D."/>
            <person name="Sparrow T."/>
            <person name="Spaulding J."/>
            <person name="Stalker J."/>
            <person name="Stange-Thomann N."/>
            <person name="Stavropoulos S."/>
            <person name="Stone C."/>
            <person name="Strader C."/>
            <person name="Tesfaye S."/>
            <person name="Thomson T."/>
            <person name="Thoulutsang Y."/>
            <person name="Thoulutsang D."/>
            <person name="Topham K."/>
            <person name="Topping I."/>
            <person name="Tsamla T."/>
            <person name="Vassiliev H."/>
            <person name="Vo A."/>
            <person name="Wangchuk T."/>
            <person name="Wangdi T."/>
            <person name="Weiand M."/>
            <person name="Wilkinson J."/>
            <person name="Wilson A."/>
            <person name="Yadav S."/>
            <person name="Young G."/>
            <person name="Yu Q."/>
            <person name="Zembek L."/>
            <person name="Zhong D."/>
            <person name="Zimmer A."/>
            <person name="Zwirko Z."/>
            <person name="Jaffe D.B."/>
            <person name="Alvarez P."/>
            <person name="Brockman W."/>
            <person name="Butler J."/>
            <person name="Chin C."/>
            <person name="Gnerre S."/>
            <person name="Grabherr M."/>
            <person name="Kleber M."/>
            <person name="Mauceli E."/>
            <person name="MacCallum I."/>
        </authorList>
    </citation>
    <scope>NUCLEOTIDE SEQUENCE [LARGE SCALE GENOMIC DNA]</scope>
    <source>
        <strain evidence="4 5">TSC#14021-0224.01</strain>
    </source>
</reference>
<reference evidence="4 5" key="2">
    <citation type="journal article" date="2008" name="Bioinformatics">
        <title>Assembly reconciliation.</title>
        <authorList>
            <person name="Zimin A.V."/>
            <person name="Smith D.R."/>
            <person name="Sutton G."/>
            <person name="Yorke J.A."/>
        </authorList>
    </citation>
    <scope>NUCLEOTIDE SEQUENCE [LARGE SCALE GENOMIC DNA]</scope>
    <source>
        <strain evidence="4 5">TSC#14021-0224.01</strain>
    </source>
</reference>
<evidence type="ECO:0000256" key="2">
    <source>
        <dbReference type="ARBA" id="ARBA00023140"/>
    </source>
</evidence>
<dbReference type="PANTHER" id="PTHR20990">
    <property type="entry name" value="PEROXISOMAL BIOGENESIS FACTOR 11"/>
    <property type="match status" value="1"/>
</dbReference>
<keyword evidence="2" id="KW-0576">Peroxisome</keyword>
<dbReference type="GO" id="GO:0016559">
    <property type="term" value="P:peroxisome fission"/>
    <property type="evidence" value="ECO:0007669"/>
    <property type="project" value="EnsemblMetazoa"/>
</dbReference>
<comment type="subcellular location">
    <subcellularLocation>
        <location evidence="3">Peroxisome membrane</location>
    </subcellularLocation>
</comment>
<dbReference type="InterPro" id="IPR026510">
    <property type="entry name" value="PEX11C_met"/>
</dbReference>
<dbReference type="PhylomeDB" id="B3N6E4"/>
<evidence type="ECO:0008006" key="6">
    <source>
        <dbReference type="Google" id="ProtNLM"/>
    </source>
</evidence>
<gene>
    <name evidence="4" type="primary">Dere\GG24164</name>
    <name evidence="4" type="synonym">dere_GLEANR_8918</name>
    <name evidence="4" type="synonym">GG24164</name>
    <name evidence="4" type="ORF">Dere_GG24164</name>
</gene>
<dbReference type="AlphaFoldDB" id="B3N6E4"/>
<keyword evidence="1" id="KW-0472">Membrane</keyword>
<dbReference type="InterPro" id="IPR008733">
    <property type="entry name" value="PEX11"/>
</dbReference>
<dbReference type="OrthoDB" id="10005898at2759"/>
<evidence type="ECO:0000313" key="4">
    <source>
        <dbReference type="EMBL" id="EDV58113.1"/>
    </source>
</evidence>
<organism evidence="4 5">
    <name type="scientific">Drosophila erecta</name>
    <name type="common">Fruit fly</name>
    <dbReference type="NCBI Taxonomy" id="7220"/>
    <lineage>
        <taxon>Eukaryota</taxon>
        <taxon>Metazoa</taxon>
        <taxon>Ecdysozoa</taxon>
        <taxon>Arthropoda</taxon>
        <taxon>Hexapoda</taxon>
        <taxon>Insecta</taxon>
        <taxon>Pterygota</taxon>
        <taxon>Neoptera</taxon>
        <taxon>Endopterygota</taxon>
        <taxon>Diptera</taxon>
        <taxon>Brachycera</taxon>
        <taxon>Muscomorpha</taxon>
        <taxon>Ephydroidea</taxon>
        <taxon>Drosophilidae</taxon>
        <taxon>Drosophila</taxon>
        <taxon>Sophophora</taxon>
    </lineage>
</organism>
<dbReference type="Proteomes" id="UP000008711">
    <property type="component" value="Unassembled WGS sequence"/>
</dbReference>
<dbReference type="HOGENOM" id="CLU_100620_1_0_1"/>
<dbReference type="PANTHER" id="PTHR20990:SF1">
    <property type="entry name" value="PEROXISOMAL MEMBRANE PROTEIN 11C"/>
    <property type="match status" value="1"/>
</dbReference>
<dbReference type="Pfam" id="PF05648">
    <property type="entry name" value="PEX11"/>
    <property type="match status" value="1"/>
</dbReference>